<evidence type="ECO:0000259" key="3">
    <source>
        <dbReference type="PROSITE" id="PS50948"/>
    </source>
</evidence>
<feature type="region of interest" description="Disordered" evidence="1">
    <location>
        <begin position="160"/>
        <end position="183"/>
    </location>
</feature>
<evidence type="ECO:0000256" key="2">
    <source>
        <dbReference type="SAM" id="SignalP"/>
    </source>
</evidence>
<protein>
    <recommendedName>
        <fullName evidence="3">Apple domain-containing protein</fullName>
    </recommendedName>
</protein>
<dbReference type="PROSITE" id="PS50948">
    <property type="entry name" value="PAN"/>
    <property type="match status" value="1"/>
</dbReference>
<name>A0AA40CN01_9PEZI</name>
<proteinExistence type="predicted"/>
<dbReference type="Proteomes" id="UP001174936">
    <property type="component" value="Unassembled WGS sequence"/>
</dbReference>
<accession>A0AA40CN01</accession>
<keyword evidence="2" id="KW-0732">Signal</keyword>
<evidence type="ECO:0000313" key="4">
    <source>
        <dbReference type="EMBL" id="KAK0643373.1"/>
    </source>
</evidence>
<dbReference type="EMBL" id="JAULSV010000005">
    <property type="protein sequence ID" value="KAK0643373.1"/>
    <property type="molecule type" value="Genomic_DNA"/>
</dbReference>
<dbReference type="InterPro" id="IPR003609">
    <property type="entry name" value="Pan_app"/>
</dbReference>
<feature type="chain" id="PRO_5041229220" description="Apple domain-containing protein" evidence="2">
    <location>
        <begin position="19"/>
        <end position="888"/>
    </location>
</feature>
<evidence type="ECO:0000313" key="5">
    <source>
        <dbReference type="Proteomes" id="UP001174936"/>
    </source>
</evidence>
<dbReference type="AlphaFoldDB" id="A0AA40CN01"/>
<feature type="signal peptide" evidence="2">
    <location>
        <begin position="1"/>
        <end position="18"/>
    </location>
</feature>
<sequence length="888" mass="95190">MLLSCLAAWAWVAGLAIADHAVANSTDANTSSTQARIPTCQARGFRLWTWPIATSNKLAHNTFAGCHQLCELEDECLSFSIQLETGGLCSLYDSRLIPLFDFFRSSRSTSIFFDCNCPAPVVQGPKLVPYTGAGTSTPAALPTGPGPTASFEPYVTPTIAPSDSPPYVPSGPQSKPDDDDAFTSTYTYTEYPLTLSQQGSPPLTTGVPLPTGTELPQLPCLVTPGLQARFSVINENFIPMVSRTNSIGPLLQPTEAPAPGDPILDPVNYKAPSFYLKPVTGNTNVFDLVYGDSGQFVAMTNNGRVVLVNASTGPSMSGGRVTSIFNIDCRGAMSIKFGGADYIWSTNGASSSIQKGTSTTFNMKAVPVTPPEIHAALLDKRATEELTAKLFAQAKLQGREISLKPRVRLVNADSRAPQCKADPPGLVSRTKAGYKLNQGNFCDDLDDWWGISPFSFDGSCAAQSLCYDQCQNFSFTGCNAIFGSLMLLSCASEFDSWWEVVQAIACAAQAAYFTGLAATDTGRRLYYKAQDSMCFCFCSNPPDTCLFQSGAFYCANTKGSDDNNCGGCGTMCGANSKCRSGKCGCPRDQCGQTCLDLRNNPNNCGACNTKCDSKYCIDGSCYTPKPEDCTPDQSVFNNKFQVFSPQFVNWTFSAYPGSVMPTDIEFSATNYGFTGGSTTALFVEMKNLPSGGRQALLTQKKVKMCPGFKYELTFNLGYVNQVSGSSVVSDATCDVRWLTGPPSGPNTNDNFQSSDRFSIGTNNKAYRTFGPWSVAVKEGDPGVTKIKRSLYIDLSAVISCGSGSNGRFILTDIQMNPVGFANLKRDGLGSPLSLPALESPSNITFAEEDETAVDGTAPELQPITPKFKETAMEEIAVVKGRDNWLVGA</sequence>
<feature type="domain" description="Apple" evidence="3">
    <location>
        <begin position="40"/>
        <end position="117"/>
    </location>
</feature>
<gene>
    <name evidence="4" type="ORF">B0T16DRAFT_447339</name>
</gene>
<keyword evidence="5" id="KW-1185">Reference proteome</keyword>
<evidence type="ECO:0000256" key="1">
    <source>
        <dbReference type="SAM" id="MobiDB-lite"/>
    </source>
</evidence>
<reference evidence="4" key="1">
    <citation type="submission" date="2023-06" db="EMBL/GenBank/DDBJ databases">
        <title>Genome-scale phylogeny and comparative genomics of the fungal order Sordariales.</title>
        <authorList>
            <consortium name="Lawrence Berkeley National Laboratory"/>
            <person name="Hensen N."/>
            <person name="Bonometti L."/>
            <person name="Westerberg I."/>
            <person name="Brannstrom I.O."/>
            <person name="Guillou S."/>
            <person name="Cros-Aarteil S."/>
            <person name="Calhoun S."/>
            <person name="Haridas S."/>
            <person name="Kuo A."/>
            <person name="Mondo S."/>
            <person name="Pangilinan J."/>
            <person name="Riley R."/>
            <person name="Labutti K."/>
            <person name="Andreopoulos B."/>
            <person name="Lipzen A."/>
            <person name="Chen C."/>
            <person name="Yanf M."/>
            <person name="Daum C."/>
            <person name="Ng V."/>
            <person name="Clum A."/>
            <person name="Steindorff A."/>
            <person name="Ohm R."/>
            <person name="Martin F."/>
            <person name="Silar P."/>
            <person name="Natvig D."/>
            <person name="Lalanne C."/>
            <person name="Gautier V."/>
            <person name="Ament-Velasquez S.L."/>
            <person name="Kruys A."/>
            <person name="Hutchinson M.I."/>
            <person name="Powell A.J."/>
            <person name="Barry K."/>
            <person name="Miller A.N."/>
            <person name="Grigoriev I.V."/>
            <person name="Debuchy R."/>
            <person name="Gladieux P."/>
            <person name="Thoren M.H."/>
            <person name="Johannesson H."/>
        </authorList>
    </citation>
    <scope>NUCLEOTIDE SEQUENCE</scope>
    <source>
        <strain evidence="4">SMH2532-1</strain>
    </source>
</reference>
<organism evidence="4 5">
    <name type="scientific">Cercophora newfieldiana</name>
    <dbReference type="NCBI Taxonomy" id="92897"/>
    <lineage>
        <taxon>Eukaryota</taxon>
        <taxon>Fungi</taxon>
        <taxon>Dikarya</taxon>
        <taxon>Ascomycota</taxon>
        <taxon>Pezizomycotina</taxon>
        <taxon>Sordariomycetes</taxon>
        <taxon>Sordariomycetidae</taxon>
        <taxon>Sordariales</taxon>
        <taxon>Lasiosphaeriaceae</taxon>
        <taxon>Cercophora</taxon>
    </lineage>
</organism>
<comment type="caution">
    <text evidence="4">The sequence shown here is derived from an EMBL/GenBank/DDBJ whole genome shotgun (WGS) entry which is preliminary data.</text>
</comment>